<name>S7ZQ31_PENO1</name>
<feature type="compositionally biased region" description="Basic and acidic residues" evidence="2">
    <location>
        <begin position="195"/>
        <end position="218"/>
    </location>
</feature>
<dbReference type="PANTHER" id="PTHR24067">
    <property type="entry name" value="UBIQUITIN-CONJUGATING ENZYME E2"/>
    <property type="match status" value="1"/>
</dbReference>
<proteinExistence type="predicted"/>
<dbReference type="Gene3D" id="3.10.110.10">
    <property type="entry name" value="Ubiquitin Conjugating Enzyme"/>
    <property type="match status" value="1"/>
</dbReference>
<dbReference type="EMBL" id="KB644414">
    <property type="protein sequence ID" value="EPS32820.1"/>
    <property type="molecule type" value="Genomic_DNA"/>
</dbReference>
<dbReference type="HOGENOM" id="CLU_041481_0_3_1"/>
<accession>S7ZQ31</accession>
<evidence type="ECO:0000256" key="1">
    <source>
        <dbReference type="ARBA" id="ARBA00022786"/>
    </source>
</evidence>
<protein>
    <recommendedName>
        <fullName evidence="3">UBC core domain-containing protein</fullName>
    </recommendedName>
</protein>
<dbReference type="Pfam" id="PF00179">
    <property type="entry name" value="UQ_con"/>
    <property type="match status" value="1"/>
</dbReference>
<keyword evidence="1" id="KW-0833">Ubl conjugation pathway</keyword>
<evidence type="ECO:0000313" key="4">
    <source>
        <dbReference type="EMBL" id="EPS32820.1"/>
    </source>
</evidence>
<dbReference type="SUPFAM" id="SSF54495">
    <property type="entry name" value="UBC-like"/>
    <property type="match status" value="1"/>
</dbReference>
<reference evidence="4 5" key="1">
    <citation type="journal article" date="2013" name="PLoS ONE">
        <title>Genomic and secretomic analyses reveal unique features of the lignocellulolytic enzyme system of Penicillium decumbens.</title>
        <authorList>
            <person name="Liu G."/>
            <person name="Zhang L."/>
            <person name="Wei X."/>
            <person name="Zou G."/>
            <person name="Qin Y."/>
            <person name="Ma L."/>
            <person name="Li J."/>
            <person name="Zheng H."/>
            <person name="Wang S."/>
            <person name="Wang C."/>
            <person name="Xun L."/>
            <person name="Zhao G.-P."/>
            <person name="Zhou Z."/>
            <person name="Qu Y."/>
        </authorList>
    </citation>
    <scope>NUCLEOTIDE SEQUENCE [LARGE SCALE GENOMIC DNA]</scope>
    <source>
        <strain evidence="5">114-2 / CGMCC 5302</strain>
    </source>
</reference>
<dbReference type="InterPro" id="IPR000608">
    <property type="entry name" value="UBC"/>
</dbReference>
<dbReference type="SMART" id="SM00212">
    <property type="entry name" value="UBCc"/>
    <property type="match status" value="1"/>
</dbReference>
<feature type="compositionally biased region" description="Polar residues" evidence="2">
    <location>
        <begin position="250"/>
        <end position="268"/>
    </location>
</feature>
<dbReference type="InterPro" id="IPR050113">
    <property type="entry name" value="Ub_conjugating_enzyme"/>
</dbReference>
<dbReference type="Proteomes" id="UP000019376">
    <property type="component" value="Unassembled WGS sequence"/>
</dbReference>
<evidence type="ECO:0000256" key="2">
    <source>
        <dbReference type="SAM" id="MobiDB-lite"/>
    </source>
</evidence>
<dbReference type="AlphaFoldDB" id="S7ZQ31"/>
<dbReference type="InterPro" id="IPR016135">
    <property type="entry name" value="UBQ-conjugating_enzyme/RWD"/>
</dbReference>
<evidence type="ECO:0000313" key="5">
    <source>
        <dbReference type="Proteomes" id="UP000019376"/>
    </source>
</evidence>
<gene>
    <name evidence="4" type="ORF">PDE_07780</name>
</gene>
<dbReference type="PROSITE" id="PS50127">
    <property type="entry name" value="UBC_2"/>
    <property type="match status" value="1"/>
</dbReference>
<feature type="domain" description="UBC core" evidence="3">
    <location>
        <begin position="4"/>
        <end position="164"/>
    </location>
</feature>
<dbReference type="PhylomeDB" id="S7ZQ31"/>
<organism evidence="4 5">
    <name type="scientific">Penicillium oxalicum (strain 114-2 / CGMCC 5302)</name>
    <name type="common">Penicillium decumbens</name>
    <dbReference type="NCBI Taxonomy" id="933388"/>
    <lineage>
        <taxon>Eukaryota</taxon>
        <taxon>Fungi</taxon>
        <taxon>Dikarya</taxon>
        <taxon>Ascomycota</taxon>
        <taxon>Pezizomycotina</taxon>
        <taxon>Eurotiomycetes</taxon>
        <taxon>Eurotiomycetidae</taxon>
        <taxon>Eurotiales</taxon>
        <taxon>Aspergillaceae</taxon>
        <taxon>Penicillium</taxon>
    </lineage>
</organism>
<keyword evidence="5" id="KW-1185">Reference proteome</keyword>
<evidence type="ECO:0000259" key="3">
    <source>
        <dbReference type="PROSITE" id="PS50127"/>
    </source>
</evidence>
<dbReference type="STRING" id="933388.S7ZQ31"/>
<feature type="region of interest" description="Disordered" evidence="2">
    <location>
        <begin position="176"/>
        <end position="286"/>
    </location>
</feature>
<sequence>MTSPSTRRLLKESTDIHKNPSPYFTASPISDSNLHDWHFTLTGPPAPTPYAHGLYHGRITFPPTYPLRPPSFRFLTPSGRFEVNREICLSISGHHEETWQPAWGVRTALLAIRSEIMGGESRGQVGGMEGSEALRRECARESRGWVCRDCGAGSNEEVMMGWWKYCREQGVEVDVDGEEGQQQQQLPPSPLPADTARETPQHERSREEGGSQEPRTETEQTLSSSRSAETSMVSASNGELPLDSAAPTAARTTLESIESEPSTASAQAISALARSPTEPDETLRTTASRSADMAAAPVVTARRAPVANVSEPANSPWLDRAIIGIVFALIILITKRVVNVDDL</sequence>
<feature type="compositionally biased region" description="Polar residues" evidence="2">
    <location>
        <begin position="219"/>
        <end position="237"/>
    </location>
</feature>
<dbReference type="OrthoDB" id="1158011at2759"/>
<dbReference type="CDD" id="cd23799">
    <property type="entry name" value="UBCc_UBE2J"/>
    <property type="match status" value="1"/>
</dbReference>
<dbReference type="eggNOG" id="KOG0428">
    <property type="taxonomic scope" value="Eukaryota"/>
</dbReference>